<protein>
    <submittedName>
        <fullName evidence="3">Uncharacterized protein</fullName>
    </submittedName>
</protein>
<sequence length="273" mass="26639">MSFTKITALLAAAAASTKLVSAIGQYEVVEFDAILADVKANLEQYMSLAMDNPNFSLPSGVLDVYQHMTTATDDSYTSYFTEMDFAQITTAMVQVPWYSSRLVPEILSAMQNAGIDITTLGGTDSESATTDASSASGTSSAAETSSASESSSAAASSSASESSSAAASSSASESSSAAASSSASGSSSAAASSSASESAKSSAVSSTSSAKSSVASSASSKASSSSAKASSSAEKATNGSTSATSKNAGAVMDMGFFSAGVGAAIAGAAAMLL</sequence>
<keyword evidence="4" id="KW-1185">Reference proteome</keyword>
<dbReference type="GeneID" id="80924756"/>
<evidence type="ECO:0000313" key="3">
    <source>
        <dbReference type="EMBL" id="CAI4064851.1"/>
    </source>
</evidence>
<dbReference type="GO" id="GO:0031505">
    <property type="term" value="P:fungal-type cell wall organization"/>
    <property type="evidence" value="ECO:0007669"/>
    <property type="project" value="TreeGrafter"/>
</dbReference>
<dbReference type="PANTHER" id="PTHR31002">
    <property type="entry name" value="SERIPAUPERIN"/>
    <property type="match status" value="1"/>
</dbReference>
<gene>
    <name evidence="3" type="primary">SKDI09G1510</name>
    <name evidence="3" type="ORF">SKDI_09G1510</name>
</gene>
<organism evidence="3 4">
    <name type="scientific">Saccharomyces kudriavzevii (strain ATCC MYA-4449 / AS 2.2408 / CBS 8840 / NBRC 1802 / NCYC 2889)</name>
    <name type="common">Yeast</name>
    <dbReference type="NCBI Taxonomy" id="226230"/>
    <lineage>
        <taxon>Eukaryota</taxon>
        <taxon>Fungi</taxon>
        <taxon>Dikarya</taxon>
        <taxon>Ascomycota</taxon>
        <taxon>Saccharomycotina</taxon>
        <taxon>Saccharomycetes</taxon>
        <taxon>Saccharomycetales</taxon>
        <taxon>Saccharomycetaceae</taxon>
        <taxon>Saccharomyces</taxon>
    </lineage>
</organism>
<feature type="chain" id="PRO_5041309202" evidence="2">
    <location>
        <begin position="23"/>
        <end position="273"/>
    </location>
</feature>
<evidence type="ECO:0000256" key="2">
    <source>
        <dbReference type="SAM" id="SignalP"/>
    </source>
</evidence>
<feature type="compositionally biased region" description="Low complexity" evidence="1">
    <location>
        <begin position="215"/>
        <end position="237"/>
    </location>
</feature>
<keyword evidence="2" id="KW-0732">Signal</keyword>
<name>A0AA35JLN2_SACK1</name>
<feature type="region of interest" description="Disordered" evidence="1">
    <location>
        <begin position="215"/>
        <end position="246"/>
    </location>
</feature>
<dbReference type="PROSITE" id="PS00724">
    <property type="entry name" value="SRP1_TIP1"/>
    <property type="match status" value="1"/>
</dbReference>
<dbReference type="GO" id="GO:0005199">
    <property type="term" value="F:structural constituent of cell wall"/>
    <property type="evidence" value="ECO:0007669"/>
    <property type="project" value="TreeGrafter"/>
</dbReference>
<reference evidence="3" key="1">
    <citation type="submission" date="2022-10" db="EMBL/GenBank/DDBJ databases">
        <authorList>
            <person name="Byrne P K."/>
        </authorList>
    </citation>
    <scope>NUCLEOTIDE SEQUENCE</scope>
    <source>
        <strain evidence="3">IFO1802</strain>
    </source>
</reference>
<feature type="signal peptide" evidence="2">
    <location>
        <begin position="1"/>
        <end position="22"/>
    </location>
</feature>
<dbReference type="InterPro" id="IPR050788">
    <property type="entry name" value="Yeast_SRP1/TIP1_CWP"/>
</dbReference>
<dbReference type="RefSeq" id="XP_056088456.1">
    <property type="nucleotide sequence ID" value="XM_056228767.1"/>
</dbReference>
<evidence type="ECO:0000256" key="1">
    <source>
        <dbReference type="SAM" id="MobiDB-lite"/>
    </source>
</evidence>
<dbReference type="Pfam" id="PF00660">
    <property type="entry name" value="SRP1_TIP1"/>
    <property type="match status" value="1"/>
</dbReference>
<feature type="region of interest" description="Disordered" evidence="1">
    <location>
        <begin position="121"/>
        <end position="150"/>
    </location>
</feature>
<dbReference type="InterPro" id="IPR000992">
    <property type="entry name" value="SRP1_TIP1"/>
</dbReference>
<dbReference type="GO" id="GO:0009277">
    <property type="term" value="C:fungal-type cell wall"/>
    <property type="evidence" value="ECO:0007669"/>
    <property type="project" value="TreeGrafter"/>
</dbReference>
<dbReference type="GO" id="GO:0000324">
    <property type="term" value="C:fungal-type vacuole"/>
    <property type="evidence" value="ECO:0007669"/>
    <property type="project" value="TreeGrafter"/>
</dbReference>
<dbReference type="Proteomes" id="UP001162087">
    <property type="component" value="Chromosome 9"/>
</dbReference>
<feature type="compositionally biased region" description="Low complexity" evidence="1">
    <location>
        <begin position="123"/>
        <end position="150"/>
    </location>
</feature>
<accession>A0AA35JLN2</accession>
<proteinExistence type="predicted"/>
<dbReference type="AlphaFoldDB" id="A0AA35JLN2"/>
<evidence type="ECO:0000313" key="4">
    <source>
        <dbReference type="Proteomes" id="UP001162087"/>
    </source>
</evidence>
<dbReference type="EMBL" id="OX365904">
    <property type="protein sequence ID" value="CAI4064851.1"/>
    <property type="molecule type" value="Genomic_DNA"/>
</dbReference>
<dbReference type="PANTHER" id="PTHR31002:SF34">
    <property type="entry name" value="CELL WALL PROTEIN CWP1-RELATED"/>
    <property type="match status" value="1"/>
</dbReference>